<proteinExistence type="inferred from homology"/>
<sequence>MDQILQHFINAMVLGSTYALLGIGLTIIFGIMRVVNFAHGELYTLGAYTAYGMVTLINLDFFSSILVAALIGMLIGALIEYVFLRRKDLKNIDEVMLIMIGIMIIMQNMELMIWGGVAKIIPTPFSQDPISMGDISISPTRVFVFCIAAVLLVIFYLGIERTRFGLAIRATFQDQDAARIVGVNVKRIYTVTFALGSAMAAVAGALLAPMFVATPLMGDLASLKAFAIVILGGLGSLGGAALGGFLLAFIEEFGASYISSAYRDAFGFLVIIVVMLFRPQGLFAAKERVG</sequence>
<feature type="transmembrane region" description="Helical" evidence="9">
    <location>
        <begin position="95"/>
        <end position="121"/>
    </location>
</feature>
<dbReference type="PANTHER" id="PTHR11795:SF452">
    <property type="entry name" value="ABC TRANSPORTER PERMEASE PROTEIN"/>
    <property type="match status" value="1"/>
</dbReference>
<comment type="caution">
    <text evidence="10">The sequence shown here is derived from an EMBL/GenBank/DDBJ whole genome shotgun (WGS) entry which is preliminary data.</text>
</comment>
<evidence type="ECO:0000256" key="1">
    <source>
        <dbReference type="ARBA" id="ARBA00004429"/>
    </source>
</evidence>
<dbReference type="GO" id="GO:0005886">
    <property type="term" value="C:plasma membrane"/>
    <property type="evidence" value="ECO:0007669"/>
    <property type="project" value="UniProtKB-SubCell"/>
</dbReference>
<feature type="transmembrane region" description="Helical" evidence="9">
    <location>
        <begin position="188"/>
        <end position="213"/>
    </location>
</feature>
<evidence type="ECO:0000313" key="11">
    <source>
        <dbReference type="Proteomes" id="UP000319142"/>
    </source>
</evidence>
<name>A0A558BCW6_9GAMM</name>
<dbReference type="InterPro" id="IPR001851">
    <property type="entry name" value="ABC_transp_permease"/>
</dbReference>
<dbReference type="Proteomes" id="UP000319142">
    <property type="component" value="Unassembled WGS sequence"/>
</dbReference>
<comment type="similarity">
    <text evidence="8">Belongs to the binding-protein-dependent transport system permease family. LivHM subfamily.</text>
</comment>
<keyword evidence="6 9" id="KW-1133">Transmembrane helix</keyword>
<dbReference type="RefSeq" id="WP_273133170.1">
    <property type="nucleotide sequence ID" value="NZ_VMRX01000014.1"/>
</dbReference>
<accession>A0A558BCW6</accession>
<dbReference type="InterPro" id="IPR052157">
    <property type="entry name" value="BCAA_transport_permease"/>
</dbReference>
<evidence type="ECO:0000256" key="5">
    <source>
        <dbReference type="ARBA" id="ARBA00022970"/>
    </source>
</evidence>
<dbReference type="AlphaFoldDB" id="A0A558BCW6"/>
<protein>
    <submittedName>
        <fullName evidence="10">Branched-chain amino acid ABC transporter permease</fullName>
    </submittedName>
</protein>
<reference evidence="10 11" key="1">
    <citation type="submission" date="2019-07" db="EMBL/GenBank/DDBJ databases">
        <title>The pathways for chlorine oxyanion respiration interact through the shared metabolite chlorate.</title>
        <authorList>
            <person name="Barnum T.P."/>
            <person name="Cheng Y."/>
            <person name="Hill K.A."/>
            <person name="Lucas L.N."/>
            <person name="Carlson H.K."/>
            <person name="Coates J.D."/>
        </authorList>
    </citation>
    <scope>NUCLEOTIDE SEQUENCE [LARGE SCALE GENOMIC DNA]</scope>
    <source>
        <strain evidence="10">UCB</strain>
    </source>
</reference>
<evidence type="ECO:0000256" key="9">
    <source>
        <dbReference type="SAM" id="Phobius"/>
    </source>
</evidence>
<dbReference type="GO" id="GO:0006865">
    <property type="term" value="P:amino acid transport"/>
    <property type="evidence" value="ECO:0007669"/>
    <property type="project" value="UniProtKB-KW"/>
</dbReference>
<evidence type="ECO:0000313" key="10">
    <source>
        <dbReference type="EMBL" id="TVT34356.1"/>
    </source>
</evidence>
<feature type="transmembrane region" description="Helical" evidence="9">
    <location>
        <begin position="141"/>
        <end position="159"/>
    </location>
</feature>
<dbReference type="CDD" id="cd06582">
    <property type="entry name" value="TM_PBP1_LivH_like"/>
    <property type="match status" value="1"/>
</dbReference>
<comment type="subcellular location">
    <subcellularLocation>
        <location evidence="1">Cell inner membrane</location>
        <topology evidence="1">Multi-pass membrane protein</topology>
    </subcellularLocation>
</comment>
<evidence type="ECO:0000256" key="6">
    <source>
        <dbReference type="ARBA" id="ARBA00022989"/>
    </source>
</evidence>
<evidence type="ECO:0000256" key="8">
    <source>
        <dbReference type="ARBA" id="ARBA00037998"/>
    </source>
</evidence>
<organism evidence="10 11">
    <name type="scientific">Marinobacter vinifirmus</name>
    <dbReference type="NCBI Taxonomy" id="355591"/>
    <lineage>
        <taxon>Bacteria</taxon>
        <taxon>Pseudomonadati</taxon>
        <taxon>Pseudomonadota</taxon>
        <taxon>Gammaproteobacteria</taxon>
        <taxon>Pseudomonadales</taxon>
        <taxon>Marinobacteraceae</taxon>
        <taxon>Marinobacter</taxon>
    </lineage>
</organism>
<dbReference type="EMBL" id="VMRX01000014">
    <property type="protein sequence ID" value="TVT34356.1"/>
    <property type="molecule type" value="Genomic_DNA"/>
</dbReference>
<keyword evidence="7 9" id="KW-0472">Membrane</keyword>
<dbReference type="GO" id="GO:0022857">
    <property type="term" value="F:transmembrane transporter activity"/>
    <property type="evidence" value="ECO:0007669"/>
    <property type="project" value="InterPro"/>
</dbReference>
<evidence type="ECO:0000256" key="4">
    <source>
        <dbReference type="ARBA" id="ARBA00022692"/>
    </source>
</evidence>
<evidence type="ECO:0000256" key="3">
    <source>
        <dbReference type="ARBA" id="ARBA00022475"/>
    </source>
</evidence>
<feature type="transmembrane region" description="Helical" evidence="9">
    <location>
        <begin position="12"/>
        <end position="35"/>
    </location>
</feature>
<keyword evidence="4 9" id="KW-0812">Transmembrane</keyword>
<evidence type="ECO:0000256" key="2">
    <source>
        <dbReference type="ARBA" id="ARBA00022448"/>
    </source>
</evidence>
<dbReference type="PANTHER" id="PTHR11795">
    <property type="entry name" value="BRANCHED-CHAIN AMINO ACID TRANSPORT SYSTEM PERMEASE PROTEIN LIVH"/>
    <property type="match status" value="1"/>
</dbReference>
<feature type="transmembrane region" description="Helical" evidence="9">
    <location>
        <begin position="61"/>
        <end position="83"/>
    </location>
</feature>
<keyword evidence="5" id="KW-0029">Amino-acid transport</keyword>
<feature type="transmembrane region" description="Helical" evidence="9">
    <location>
        <begin position="261"/>
        <end position="278"/>
    </location>
</feature>
<keyword evidence="2" id="KW-0813">Transport</keyword>
<dbReference type="Pfam" id="PF02653">
    <property type="entry name" value="BPD_transp_2"/>
    <property type="match status" value="1"/>
</dbReference>
<evidence type="ECO:0000256" key="7">
    <source>
        <dbReference type="ARBA" id="ARBA00023136"/>
    </source>
</evidence>
<keyword evidence="3" id="KW-1003">Cell membrane</keyword>
<feature type="transmembrane region" description="Helical" evidence="9">
    <location>
        <begin position="225"/>
        <end position="249"/>
    </location>
</feature>
<gene>
    <name evidence="10" type="ORF">FHK81_06980</name>
</gene>